<evidence type="ECO:0000313" key="1">
    <source>
        <dbReference type="EMBL" id="KAH6935312.1"/>
    </source>
</evidence>
<reference evidence="1" key="1">
    <citation type="submission" date="2020-05" db="EMBL/GenBank/DDBJ databases">
        <title>Large-scale comparative analyses of tick genomes elucidate their genetic diversity and vector capacities.</title>
        <authorList>
            <person name="Jia N."/>
            <person name="Wang J."/>
            <person name="Shi W."/>
            <person name="Du L."/>
            <person name="Sun Y."/>
            <person name="Zhan W."/>
            <person name="Jiang J."/>
            <person name="Wang Q."/>
            <person name="Zhang B."/>
            <person name="Ji P."/>
            <person name="Sakyi L.B."/>
            <person name="Cui X."/>
            <person name="Yuan T."/>
            <person name="Jiang B."/>
            <person name="Yang W."/>
            <person name="Lam T.T.-Y."/>
            <person name="Chang Q."/>
            <person name="Ding S."/>
            <person name="Wang X."/>
            <person name="Zhu J."/>
            <person name="Ruan X."/>
            <person name="Zhao L."/>
            <person name="Wei J."/>
            <person name="Que T."/>
            <person name="Du C."/>
            <person name="Cheng J."/>
            <person name="Dai P."/>
            <person name="Han X."/>
            <person name="Huang E."/>
            <person name="Gao Y."/>
            <person name="Liu J."/>
            <person name="Shao H."/>
            <person name="Ye R."/>
            <person name="Li L."/>
            <person name="Wei W."/>
            <person name="Wang X."/>
            <person name="Wang C."/>
            <person name="Yang T."/>
            <person name="Huo Q."/>
            <person name="Li W."/>
            <person name="Guo W."/>
            <person name="Chen H."/>
            <person name="Zhou L."/>
            <person name="Ni X."/>
            <person name="Tian J."/>
            <person name="Zhou Y."/>
            <person name="Sheng Y."/>
            <person name="Liu T."/>
            <person name="Pan Y."/>
            <person name="Xia L."/>
            <person name="Li J."/>
            <person name="Zhao F."/>
            <person name="Cao W."/>
        </authorList>
    </citation>
    <scope>NUCLEOTIDE SEQUENCE</scope>
    <source>
        <strain evidence="1">Hyas-2018</strain>
    </source>
</reference>
<accession>A0ACB7SJI3</accession>
<organism evidence="1 2">
    <name type="scientific">Hyalomma asiaticum</name>
    <name type="common">Tick</name>
    <dbReference type="NCBI Taxonomy" id="266040"/>
    <lineage>
        <taxon>Eukaryota</taxon>
        <taxon>Metazoa</taxon>
        <taxon>Ecdysozoa</taxon>
        <taxon>Arthropoda</taxon>
        <taxon>Chelicerata</taxon>
        <taxon>Arachnida</taxon>
        <taxon>Acari</taxon>
        <taxon>Parasitiformes</taxon>
        <taxon>Ixodida</taxon>
        <taxon>Ixodoidea</taxon>
        <taxon>Ixodidae</taxon>
        <taxon>Hyalomminae</taxon>
        <taxon>Hyalomma</taxon>
    </lineage>
</organism>
<keyword evidence="2" id="KW-1185">Reference proteome</keyword>
<dbReference type="EMBL" id="CM023483">
    <property type="protein sequence ID" value="KAH6935312.1"/>
    <property type="molecule type" value="Genomic_DNA"/>
</dbReference>
<dbReference type="Proteomes" id="UP000821845">
    <property type="component" value="Chromosome 3"/>
</dbReference>
<name>A0ACB7SJI3_HYAAI</name>
<proteinExistence type="predicted"/>
<comment type="caution">
    <text evidence="1">The sequence shown here is derived from an EMBL/GenBank/DDBJ whole genome shotgun (WGS) entry which is preliminary data.</text>
</comment>
<sequence length="83" mass="8769">MVPRLGSPQMAGLLPAGRLEAHFGMPGLLTPATCKLERSVIQHRLQRQQHSSSNGLDEECSHSAYNIVTAGVVTRAAGVGFGT</sequence>
<evidence type="ECO:0000313" key="2">
    <source>
        <dbReference type="Proteomes" id="UP000821845"/>
    </source>
</evidence>
<gene>
    <name evidence="1" type="ORF">HPB50_005064</name>
</gene>
<protein>
    <submittedName>
        <fullName evidence="1">Uncharacterized protein</fullName>
    </submittedName>
</protein>